<proteinExistence type="predicted"/>
<comment type="caution">
    <text evidence="1">The sequence shown here is derived from an EMBL/GenBank/DDBJ whole genome shotgun (WGS) entry which is preliminary data.</text>
</comment>
<gene>
    <name evidence="1" type="ORF">CTRU02_200858</name>
</gene>
<accession>A0ACC3ZFT0</accession>
<dbReference type="Proteomes" id="UP000805649">
    <property type="component" value="Unassembled WGS sequence"/>
</dbReference>
<sequence length="513" mass="55472">MAKTLEKELTSSHGAAHDITYASIYISLPKTPYDWSTTKKFIHIGLVSSFTFITPLASYFDQASEKTLTKPLRRPPWLTLCFTFWLAMFAPGVPQLMKEFGSTSPTLASFVVSVFVLGFAFGPLVMAPSSELWGRLPVYWVSGAGFVGFNAACARAESLGELIAYRFAAGAFGSAPLSNGGASIADIVRPDKRAAAMAIFALGPLLGPVIGPVIGGLIADAYGWRWVFWTLAIIGSAQTFLMAVLMRETYGPVLEARKTLSSTDSTTSMPLPRSSFRDKTKLLRRGLERPIKLLLFSPVSAVLALYMGVVYGYLYLMFTSIPETFETIYGFTTQTVGLIYLGIGAGSILGLVYFGVASKLDAQKKAAHGQSTDAGILDMQPEDRLRPLRGATPLIPVGLFIYGWTAEYRVHWMAPVAGMALVGFGMVVVFIAVQLYLVDAFDTFAASAVAANAVFRSLAGGVLPMAGLPMYGELGIGWGNSLLGFVALSLILIPWLLIRHGEKLRKNFEPQDL</sequence>
<reference evidence="1 2" key="1">
    <citation type="journal article" date="2020" name="Phytopathology">
        <title>Genome Sequence Resources of Colletotrichum truncatum, C. plurivorum, C. musicola, and C. sojae: Four Species Pathogenic to Soybean (Glycine max).</title>
        <authorList>
            <person name="Rogerio F."/>
            <person name="Boufleur T.R."/>
            <person name="Ciampi-Guillardi M."/>
            <person name="Sukno S.A."/>
            <person name="Thon M.R."/>
            <person name="Massola Junior N.S."/>
            <person name="Baroncelli R."/>
        </authorList>
    </citation>
    <scope>NUCLEOTIDE SEQUENCE [LARGE SCALE GENOMIC DNA]</scope>
    <source>
        <strain evidence="1 2">CMES1059</strain>
    </source>
</reference>
<keyword evidence="2" id="KW-1185">Reference proteome</keyword>
<name>A0ACC3ZFT0_COLTU</name>
<organism evidence="1 2">
    <name type="scientific">Colletotrichum truncatum</name>
    <name type="common">Anthracnose fungus</name>
    <name type="synonym">Colletotrichum capsici</name>
    <dbReference type="NCBI Taxonomy" id="5467"/>
    <lineage>
        <taxon>Eukaryota</taxon>
        <taxon>Fungi</taxon>
        <taxon>Dikarya</taxon>
        <taxon>Ascomycota</taxon>
        <taxon>Pezizomycotina</taxon>
        <taxon>Sordariomycetes</taxon>
        <taxon>Hypocreomycetidae</taxon>
        <taxon>Glomerellales</taxon>
        <taxon>Glomerellaceae</taxon>
        <taxon>Colletotrichum</taxon>
        <taxon>Colletotrichum truncatum species complex</taxon>
    </lineage>
</organism>
<dbReference type="EMBL" id="VUJX02000001">
    <property type="protein sequence ID" value="KAL0942972.1"/>
    <property type="molecule type" value="Genomic_DNA"/>
</dbReference>
<protein>
    <submittedName>
        <fullName evidence="1">Transporter C1529.01-like protein 10</fullName>
    </submittedName>
</protein>
<evidence type="ECO:0000313" key="1">
    <source>
        <dbReference type="EMBL" id="KAL0942972.1"/>
    </source>
</evidence>
<evidence type="ECO:0000313" key="2">
    <source>
        <dbReference type="Proteomes" id="UP000805649"/>
    </source>
</evidence>